<protein>
    <submittedName>
        <fullName evidence="7">YhjD/YihY/BrkB family envelope integrity protein</fullName>
    </submittedName>
</protein>
<sequence length="149" mass="16378">MGLLARVGACRRSGRRKLYGATLGGAWAWQLLQWGGSYYVDHVLRGATATYGMFGIVLGLPAWLYLGALISLTTAEVSSVRVMRLWPRSLLTPFTDQVLLGPGDRRAYRSYAETETFKGFQKVRVRFEPPPDSGWIGCRGVVPLALGLG</sequence>
<keyword evidence="3 6" id="KW-0812">Transmembrane</keyword>
<dbReference type="EMBL" id="JAQOSK010000028">
    <property type="protein sequence ID" value="MDC2961001.1"/>
    <property type="molecule type" value="Genomic_DNA"/>
</dbReference>
<keyword evidence="8" id="KW-1185">Reference proteome</keyword>
<evidence type="ECO:0000313" key="7">
    <source>
        <dbReference type="EMBL" id="MDC2961001.1"/>
    </source>
</evidence>
<evidence type="ECO:0000256" key="1">
    <source>
        <dbReference type="ARBA" id="ARBA00004651"/>
    </source>
</evidence>
<dbReference type="RefSeq" id="WP_272178935.1">
    <property type="nucleotide sequence ID" value="NZ_JAQOSK010000028.1"/>
</dbReference>
<evidence type="ECO:0000256" key="5">
    <source>
        <dbReference type="ARBA" id="ARBA00023136"/>
    </source>
</evidence>
<proteinExistence type="predicted"/>
<comment type="caution">
    <text evidence="7">The sequence shown here is derived from an EMBL/GenBank/DDBJ whole genome shotgun (WGS) entry which is preliminary data.</text>
</comment>
<feature type="transmembrane region" description="Helical" evidence="6">
    <location>
        <begin position="21"/>
        <end position="40"/>
    </location>
</feature>
<feature type="transmembrane region" description="Helical" evidence="6">
    <location>
        <begin position="52"/>
        <end position="75"/>
    </location>
</feature>
<accession>A0ABT5G8U3</accession>
<keyword evidence="5 6" id="KW-0472">Membrane</keyword>
<evidence type="ECO:0000256" key="4">
    <source>
        <dbReference type="ARBA" id="ARBA00022989"/>
    </source>
</evidence>
<evidence type="ECO:0000256" key="3">
    <source>
        <dbReference type="ARBA" id="ARBA00022692"/>
    </source>
</evidence>
<dbReference type="InterPro" id="IPR017039">
    <property type="entry name" value="Virul_fac_BrkB"/>
</dbReference>
<name>A0ABT5G8U3_9ACTN</name>
<dbReference type="Pfam" id="PF03631">
    <property type="entry name" value="Virul_fac_BrkB"/>
    <property type="match status" value="1"/>
</dbReference>
<evidence type="ECO:0000256" key="6">
    <source>
        <dbReference type="SAM" id="Phobius"/>
    </source>
</evidence>
<keyword evidence="4 6" id="KW-1133">Transmembrane helix</keyword>
<reference evidence="7 8" key="1">
    <citation type="journal article" date="2015" name="Int. J. Syst. Evol. Microbiol.">
        <title>Streptomyces gilvifuscus sp. nov., an actinomycete that produces antibacterial compounds isolated from soil.</title>
        <authorList>
            <person name="Nguyen T.M."/>
            <person name="Kim J."/>
        </authorList>
    </citation>
    <scope>NUCLEOTIDE SEQUENCE [LARGE SCALE GENOMIC DNA]</scope>
    <source>
        <strain evidence="7 8">T113</strain>
    </source>
</reference>
<evidence type="ECO:0000313" key="8">
    <source>
        <dbReference type="Proteomes" id="UP001221328"/>
    </source>
</evidence>
<keyword evidence="2" id="KW-1003">Cell membrane</keyword>
<gene>
    <name evidence="7" type="ORF">PO587_41910</name>
</gene>
<evidence type="ECO:0000256" key="2">
    <source>
        <dbReference type="ARBA" id="ARBA00022475"/>
    </source>
</evidence>
<comment type="subcellular location">
    <subcellularLocation>
        <location evidence="1">Cell membrane</location>
        <topology evidence="1">Multi-pass membrane protein</topology>
    </subcellularLocation>
</comment>
<dbReference type="Proteomes" id="UP001221328">
    <property type="component" value="Unassembled WGS sequence"/>
</dbReference>
<organism evidence="7 8">
    <name type="scientific">Streptomyces gilvifuscus</name>
    <dbReference type="NCBI Taxonomy" id="1550617"/>
    <lineage>
        <taxon>Bacteria</taxon>
        <taxon>Bacillati</taxon>
        <taxon>Actinomycetota</taxon>
        <taxon>Actinomycetes</taxon>
        <taxon>Kitasatosporales</taxon>
        <taxon>Streptomycetaceae</taxon>
        <taxon>Streptomyces</taxon>
    </lineage>
</organism>